<dbReference type="EMBL" id="CP077076">
    <property type="protein sequence ID" value="QXH49324.1"/>
    <property type="molecule type" value="Genomic_DNA"/>
</dbReference>
<evidence type="ECO:0000313" key="1">
    <source>
        <dbReference type="EMBL" id="QXH49324.1"/>
    </source>
</evidence>
<evidence type="ECO:0000313" key="2">
    <source>
        <dbReference type="Proteomes" id="UP001046350"/>
    </source>
</evidence>
<reference evidence="1" key="1">
    <citation type="journal article" date="2021" name="Microorganisms">
        <title>The Ever-Expanding Pseudomonas Genus: Description of 43 New Species and Partition of the Pseudomonas putida Group.</title>
        <authorList>
            <person name="Girard L."/>
            <person name="Lood C."/>
            <person name="Hofte M."/>
            <person name="Vandamme P."/>
            <person name="Rokni-Zadeh H."/>
            <person name="van Noort V."/>
            <person name="Lavigne R."/>
            <person name="De Mot R."/>
        </authorList>
    </citation>
    <scope>NUCLEOTIDE SEQUENCE</scope>
    <source>
        <strain evidence="1">COW40</strain>
    </source>
</reference>
<protein>
    <submittedName>
        <fullName evidence="1">Uncharacterized protein</fullName>
    </submittedName>
</protein>
<dbReference type="Proteomes" id="UP001046350">
    <property type="component" value="Chromosome"/>
</dbReference>
<organism evidence="1 2">
    <name type="scientific">Pseudomonas fakonensis</name>
    <dbReference type="NCBI Taxonomy" id="2842355"/>
    <lineage>
        <taxon>Bacteria</taxon>
        <taxon>Pseudomonadati</taxon>
        <taxon>Pseudomonadota</taxon>
        <taxon>Gammaproteobacteria</taxon>
        <taxon>Pseudomonadales</taxon>
        <taxon>Pseudomonadaceae</taxon>
        <taxon>Pseudomonas</taxon>
    </lineage>
</organism>
<name>A0ABX8MZ11_9PSED</name>
<accession>A0ABX8MZ11</accession>
<gene>
    <name evidence="1" type="ORF">KSS94_15325</name>
</gene>
<proteinExistence type="predicted"/>
<sequence length="71" mass="7729">MKRLHKLTQQRRRQLHVHMPPSGLALAVYESKAKIPLQAPPCLHGNAALHAASTALKSHLSGDCVPFAQLS</sequence>
<keyword evidence="2" id="KW-1185">Reference proteome</keyword>
<dbReference type="RefSeq" id="WP_217838946.1">
    <property type="nucleotide sequence ID" value="NZ_CP077076.1"/>
</dbReference>